<dbReference type="Gene3D" id="3.30.300.30">
    <property type="match status" value="1"/>
</dbReference>
<dbReference type="InterPro" id="IPR025110">
    <property type="entry name" value="AMP-bd_C"/>
</dbReference>
<proteinExistence type="inferred from homology"/>
<protein>
    <submittedName>
        <fullName evidence="5">AMP-binding protein</fullName>
    </submittedName>
</protein>
<dbReference type="InterPro" id="IPR042099">
    <property type="entry name" value="ANL_N_sf"/>
</dbReference>
<keyword evidence="2" id="KW-0436">Ligase</keyword>
<dbReference type="Pfam" id="PF00501">
    <property type="entry name" value="AMP-binding"/>
    <property type="match status" value="1"/>
</dbReference>
<evidence type="ECO:0000259" key="3">
    <source>
        <dbReference type="Pfam" id="PF00501"/>
    </source>
</evidence>
<dbReference type="PROSITE" id="PS00455">
    <property type="entry name" value="AMP_BINDING"/>
    <property type="match status" value="1"/>
</dbReference>
<organism evidence="5 6">
    <name type="scientific">Psychroflexus longus</name>
    <dbReference type="NCBI Taxonomy" id="2873596"/>
    <lineage>
        <taxon>Bacteria</taxon>
        <taxon>Pseudomonadati</taxon>
        <taxon>Bacteroidota</taxon>
        <taxon>Flavobacteriia</taxon>
        <taxon>Flavobacteriales</taxon>
        <taxon>Flavobacteriaceae</taxon>
        <taxon>Psychroflexus</taxon>
    </lineage>
</organism>
<evidence type="ECO:0000313" key="5">
    <source>
        <dbReference type="EMBL" id="MBZ9778952.1"/>
    </source>
</evidence>
<comment type="similarity">
    <text evidence="1">Belongs to the ATP-dependent AMP-binding enzyme family.</text>
</comment>
<gene>
    <name evidence="5" type="ORF">LB452_08455</name>
</gene>
<evidence type="ECO:0000256" key="1">
    <source>
        <dbReference type="ARBA" id="ARBA00006432"/>
    </source>
</evidence>
<dbReference type="EMBL" id="JAIQZE010000008">
    <property type="protein sequence ID" value="MBZ9778952.1"/>
    <property type="molecule type" value="Genomic_DNA"/>
</dbReference>
<dbReference type="Proteomes" id="UP001199314">
    <property type="component" value="Unassembled WGS sequence"/>
</dbReference>
<feature type="domain" description="AMP-dependent synthetase/ligase" evidence="3">
    <location>
        <begin position="11"/>
        <end position="363"/>
    </location>
</feature>
<dbReference type="SUPFAM" id="SSF56801">
    <property type="entry name" value="Acetyl-CoA synthetase-like"/>
    <property type="match status" value="1"/>
</dbReference>
<sequence>MNYLDWISKWSSYTPHKKAVFCTETKQSFSYLQLHQNSLQIGSYLTNRFHLKKGDRLAVIAEHSPQYLMLFIAAQRLGIILVPLNYRYSTSEMLHCLKDVSPSLILADDFKFETQILDLKKRAEAQIISLESFFEKAKTISLDDFEPDFEIEKEQPVFIFFTSGTTGKPKGVIYTNQMMVWNNLNTAIQLEITSSDHTLNSLPPYHTSGWNVLLLPMLHRGARVDFISKFKPGKVLSYLQEQPISLFLAVPTMLRMMVNSKAFEAFKPKKLNYFIVGGEDLSIQLIDAWAKKGILISQGYGLTEAGPSITSLHRHEALWKKGSIGKPNFYVDVKIINDENEEVNNNEPGEFCVRGHIVTPGYWNNTSYTLGKIKDDWLHTGDVVTKDDDGFLYILGRKNQIYISGGENIHPSEIEKTLYKIDGIMEAAVVGVEDEKWGETGVAFVVLDNQKLHEKDIRSFLKNNLASYKVPKEIIVMEKLPKSGLGKINKKKLKVAFKKMNNVKNNFLQ</sequence>
<dbReference type="RefSeq" id="WP_224461302.1">
    <property type="nucleotide sequence ID" value="NZ_JAIQZE010000008.1"/>
</dbReference>
<dbReference type="InterPro" id="IPR045851">
    <property type="entry name" value="AMP-bd_C_sf"/>
</dbReference>
<name>A0ABS7XLV0_9FLAO</name>
<evidence type="ECO:0000259" key="4">
    <source>
        <dbReference type="Pfam" id="PF13193"/>
    </source>
</evidence>
<keyword evidence="6" id="KW-1185">Reference proteome</keyword>
<evidence type="ECO:0000256" key="2">
    <source>
        <dbReference type="ARBA" id="ARBA00022598"/>
    </source>
</evidence>
<dbReference type="PANTHER" id="PTHR43201:SF5">
    <property type="entry name" value="MEDIUM-CHAIN ACYL-COA LIGASE ACSF2, MITOCHONDRIAL"/>
    <property type="match status" value="1"/>
</dbReference>
<dbReference type="InterPro" id="IPR000873">
    <property type="entry name" value="AMP-dep_synth/lig_dom"/>
</dbReference>
<dbReference type="Gene3D" id="3.40.50.12780">
    <property type="entry name" value="N-terminal domain of ligase-like"/>
    <property type="match status" value="1"/>
</dbReference>
<feature type="domain" description="AMP-binding enzyme C-terminal" evidence="4">
    <location>
        <begin position="413"/>
        <end position="487"/>
    </location>
</feature>
<dbReference type="InterPro" id="IPR020845">
    <property type="entry name" value="AMP-binding_CS"/>
</dbReference>
<accession>A0ABS7XLV0</accession>
<dbReference type="PANTHER" id="PTHR43201">
    <property type="entry name" value="ACYL-COA SYNTHETASE"/>
    <property type="match status" value="1"/>
</dbReference>
<comment type="caution">
    <text evidence="5">The sequence shown here is derived from an EMBL/GenBank/DDBJ whole genome shotgun (WGS) entry which is preliminary data.</text>
</comment>
<reference evidence="6" key="1">
    <citation type="submission" date="2023-07" db="EMBL/GenBank/DDBJ databases">
        <title>Novel species isolated from saline lakes on Tibetan Plateau.</title>
        <authorList>
            <person name="Lu H."/>
        </authorList>
    </citation>
    <scope>NUCLEOTIDE SEQUENCE [LARGE SCALE GENOMIC DNA]</scope>
    <source>
        <strain evidence="6">CAK8W</strain>
    </source>
</reference>
<evidence type="ECO:0000313" key="6">
    <source>
        <dbReference type="Proteomes" id="UP001199314"/>
    </source>
</evidence>
<dbReference type="Pfam" id="PF13193">
    <property type="entry name" value="AMP-binding_C"/>
    <property type="match status" value="1"/>
</dbReference>